<feature type="region of interest" description="Disordered" evidence="1">
    <location>
        <begin position="239"/>
        <end position="301"/>
    </location>
</feature>
<proteinExistence type="predicted"/>
<dbReference type="AlphaFoldDB" id="A0A9P7VB05"/>
<evidence type="ECO:0000256" key="1">
    <source>
        <dbReference type="SAM" id="MobiDB-lite"/>
    </source>
</evidence>
<accession>A0A9P7VB05</accession>
<feature type="compositionally biased region" description="Polar residues" evidence="1">
    <location>
        <begin position="14"/>
        <end position="27"/>
    </location>
</feature>
<name>A0A9P7VB05_9ASCO</name>
<comment type="caution">
    <text evidence="2">The sequence shown here is derived from an EMBL/GenBank/DDBJ whole genome shotgun (WGS) entry which is preliminary data.</text>
</comment>
<protein>
    <submittedName>
        <fullName evidence="2">Uncharacterized protein</fullName>
    </submittedName>
</protein>
<dbReference type="GeneID" id="66117997"/>
<organism evidence="2 3">
    <name type="scientific">Scheffersomyces spartinae</name>
    <dbReference type="NCBI Taxonomy" id="45513"/>
    <lineage>
        <taxon>Eukaryota</taxon>
        <taxon>Fungi</taxon>
        <taxon>Dikarya</taxon>
        <taxon>Ascomycota</taxon>
        <taxon>Saccharomycotina</taxon>
        <taxon>Pichiomycetes</taxon>
        <taxon>Debaryomycetaceae</taxon>
        <taxon>Scheffersomyces</taxon>
    </lineage>
</organism>
<keyword evidence="3" id="KW-1185">Reference proteome</keyword>
<dbReference type="RefSeq" id="XP_043049957.1">
    <property type="nucleotide sequence ID" value="XM_043195291.1"/>
</dbReference>
<dbReference type="OrthoDB" id="412109at2759"/>
<feature type="compositionally biased region" description="Acidic residues" evidence="1">
    <location>
        <begin position="61"/>
        <end position="71"/>
    </location>
</feature>
<feature type="compositionally biased region" description="Low complexity" evidence="1">
    <location>
        <begin position="239"/>
        <end position="255"/>
    </location>
</feature>
<dbReference type="Proteomes" id="UP000790833">
    <property type="component" value="Unassembled WGS sequence"/>
</dbReference>
<evidence type="ECO:0000313" key="3">
    <source>
        <dbReference type="Proteomes" id="UP000790833"/>
    </source>
</evidence>
<feature type="compositionally biased region" description="Basic and acidic residues" evidence="1">
    <location>
        <begin position="1"/>
        <end position="13"/>
    </location>
</feature>
<reference evidence="2" key="1">
    <citation type="submission" date="2021-03" db="EMBL/GenBank/DDBJ databases">
        <authorList>
            <person name="Palmer J.M."/>
        </authorList>
    </citation>
    <scope>NUCLEOTIDE SEQUENCE</scope>
    <source>
        <strain evidence="2">ARV_011</strain>
    </source>
</reference>
<sequence length="521" mass="59282">MKSEIDNEHDDTVIKSNPFSVMSSPTPSGEHLQMLHLLGGDNDTIGEQTDKVGTDQKHKEEDEEDGEKDLDYDDAVDAADRSFLNSSDVDEIPIKEDISSIPPPPPIFINKRKRNLTESPPAADSTGIQTNMTITPDNQQLFRKLALESHKLPSEPVSDRRNNTLTDLNISASSINSSTFKISFNDSTPCPSSPRRKRMRLNSGSATKIHVKGPILDFSNCRKSSVLYANIELQKQSQEQQQQISDISSDQDYSQNESMMQRSPISTPISQSTPDNSNPPTDKRNSTQSTTKQQSHFKPPEQMVEYGQPINGYRFITPINNQRFFANPTTPLVYSTHSRGGEMVSNLSLYFNELLQLGDQRIAIDPDSTQMNSSINDTNDHSQLINDYESNEHDNLNPRRNDPYLSSSIITKNKKKGVEVRQEYDQLFRLPLLQLFNAGDYNKHFPLKEQICTWINDGESLVNFYNYVKYPEETIFELIKIDRIRWHPDKWPDSKLNQHQLDMKIVSLLSQTLNSIIDDLI</sequence>
<feature type="region of interest" description="Disordered" evidence="1">
    <location>
        <begin position="1"/>
        <end position="71"/>
    </location>
</feature>
<feature type="compositionally biased region" description="Polar residues" evidence="1">
    <location>
        <begin position="275"/>
        <end position="296"/>
    </location>
</feature>
<feature type="region of interest" description="Disordered" evidence="1">
    <location>
        <begin position="184"/>
        <end position="205"/>
    </location>
</feature>
<feature type="compositionally biased region" description="Low complexity" evidence="1">
    <location>
        <begin position="263"/>
        <end position="274"/>
    </location>
</feature>
<gene>
    <name evidence="2" type="ORF">KQ657_004623</name>
</gene>
<dbReference type="EMBL" id="JAHMUF010000007">
    <property type="protein sequence ID" value="KAG7194410.1"/>
    <property type="molecule type" value="Genomic_DNA"/>
</dbReference>
<evidence type="ECO:0000313" key="2">
    <source>
        <dbReference type="EMBL" id="KAG7194410.1"/>
    </source>
</evidence>
<feature type="compositionally biased region" description="Basic and acidic residues" evidence="1">
    <location>
        <begin position="48"/>
        <end position="60"/>
    </location>
</feature>